<name>A0A917FPX3_9BACL</name>
<reference evidence="1" key="1">
    <citation type="journal article" date="2014" name="Int. J. Syst. Evol. Microbiol.">
        <title>Complete genome sequence of Corynebacterium casei LMG S-19264T (=DSM 44701T), isolated from a smear-ripened cheese.</title>
        <authorList>
            <consortium name="US DOE Joint Genome Institute (JGI-PGF)"/>
            <person name="Walter F."/>
            <person name="Albersmeier A."/>
            <person name="Kalinowski J."/>
            <person name="Ruckert C."/>
        </authorList>
    </citation>
    <scope>NUCLEOTIDE SEQUENCE</scope>
    <source>
        <strain evidence="1">CGMCC 1.12987</strain>
    </source>
</reference>
<reference evidence="1" key="2">
    <citation type="submission" date="2020-09" db="EMBL/GenBank/DDBJ databases">
        <authorList>
            <person name="Sun Q."/>
            <person name="Zhou Y."/>
        </authorList>
    </citation>
    <scope>NUCLEOTIDE SEQUENCE</scope>
    <source>
        <strain evidence="1">CGMCC 1.12987</strain>
    </source>
</reference>
<sequence length="62" mass="7292">MSAQAPDPGDWPENNPKRSLRFRRFAIAKNYRIEECIAWHAVQEYDGAKGGVRYGWEVHRFI</sequence>
<evidence type="ECO:0000313" key="2">
    <source>
        <dbReference type="Proteomes" id="UP000644756"/>
    </source>
</evidence>
<dbReference type="AlphaFoldDB" id="A0A917FPX3"/>
<evidence type="ECO:0000313" key="1">
    <source>
        <dbReference type="EMBL" id="GGF98449.1"/>
    </source>
</evidence>
<proteinExistence type="predicted"/>
<protein>
    <submittedName>
        <fullName evidence="1">Uncharacterized protein</fullName>
    </submittedName>
</protein>
<keyword evidence="2" id="KW-1185">Reference proteome</keyword>
<organism evidence="1 2">
    <name type="scientific">Paenibacillus abyssi</name>
    <dbReference type="NCBI Taxonomy" id="1340531"/>
    <lineage>
        <taxon>Bacteria</taxon>
        <taxon>Bacillati</taxon>
        <taxon>Bacillota</taxon>
        <taxon>Bacilli</taxon>
        <taxon>Bacillales</taxon>
        <taxon>Paenibacillaceae</taxon>
        <taxon>Paenibacillus</taxon>
    </lineage>
</organism>
<dbReference type="EMBL" id="BMGR01000004">
    <property type="protein sequence ID" value="GGF98449.1"/>
    <property type="molecule type" value="Genomic_DNA"/>
</dbReference>
<comment type="caution">
    <text evidence="1">The sequence shown here is derived from an EMBL/GenBank/DDBJ whole genome shotgun (WGS) entry which is preliminary data.</text>
</comment>
<gene>
    <name evidence="1" type="ORF">GCM10010916_14610</name>
</gene>
<accession>A0A917FPX3</accession>
<dbReference type="Proteomes" id="UP000644756">
    <property type="component" value="Unassembled WGS sequence"/>
</dbReference>